<dbReference type="Gene3D" id="3.40.630.30">
    <property type="match status" value="1"/>
</dbReference>
<dbReference type="EMBL" id="JAAGKO020000007">
    <property type="protein sequence ID" value="MDI5962616.1"/>
    <property type="molecule type" value="Genomic_DNA"/>
</dbReference>
<comment type="caution">
    <text evidence="3">The sequence shown here is derived from an EMBL/GenBank/DDBJ whole genome shotgun (WGS) entry which is preliminary data.</text>
</comment>
<dbReference type="InterPro" id="IPR000182">
    <property type="entry name" value="GNAT_dom"/>
</dbReference>
<reference evidence="3 4" key="1">
    <citation type="submission" date="2023-05" db="EMBL/GenBank/DDBJ databases">
        <title>Streptantibioticus silvisoli sp. nov., acidotolerant actinomycetes 1 from pine litter.</title>
        <authorList>
            <person name="Swiecimska M."/>
            <person name="Golinska P."/>
            <person name="Sangal V."/>
            <person name="Wachnowicz B."/>
            <person name="Goodfellow M."/>
        </authorList>
    </citation>
    <scope>NUCLEOTIDE SEQUENCE</scope>
    <source>
        <strain evidence="3">SL13</strain>
        <strain evidence="2 4">SL54</strain>
    </source>
</reference>
<protein>
    <submittedName>
        <fullName evidence="3">N-acetyltransferase</fullName>
        <ecNumber evidence="3">2.3.1.-</ecNumber>
    </submittedName>
</protein>
<dbReference type="PANTHER" id="PTHR42791:SF1">
    <property type="entry name" value="N-ACETYLTRANSFERASE DOMAIN-CONTAINING PROTEIN"/>
    <property type="match status" value="1"/>
</dbReference>
<dbReference type="Proteomes" id="UP001156398">
    <property type="component" value="Unassembled WGS sequence"/>
</dbReference>
<keyword evidence="3" id="KW-0808">Transferase</keyword>
<dbReference type="Pfam" id="PF00583">
    <property type="entry name" value="Acetyltransf_1"/>
    <property type="match status" value="1"/>
</dbReference>
<keyword evidence="3" id="KW-0012">Acyltransferase</keyword>
<evidence type="ECO:0000313" key="4">
    <source>
        <dbReference type="Proteomes" id="UP001156398"/>
    </source>
</evidence>
<evidence type="ECO:0000313" key="2">
    <source>
        <dbReference type="EMBL" id="MDI5962616.1"/>
    </source>
</evidence>
<keyword evidence="4" id="KW-1185">Reference proteome</keyword>
<dbReference type="GO" id="GO:0016747">
    <property type="term" value="F:acyltransferase activity, transferring groups other than amino-acyl groups"/>
    <property type="evidence" value="ECO:0007669"/>
    <property type="project" value="InterPro"/>
</dbReference>
<gene>
    <name evidence="2" type="ORF">POF43_007805</name>
    <name evidence="3" type="ORF">POF50_007790</name>
</gene>
<evidence type="ECO:0000313" key="3">
    <source>
        <dbReference type="EMBL" id="MDI5969247.1"/>
    </source>
</evidence>
<proteinExistence type="predicted"/>
<dbReference type="InterPro" id="IPR052523">
    <property type="entry name" value="Trichothecene_AcTrans"/>
</dbReference>
<dbReference type="EC" id="2.3.1.-" evidence="3"/>
<dbReference type="RefSeq" id="WP_271317152.1">
    <property type="nucleotide sequence ID" value="NZ_JAAGKO020000007.1"/>
</dbReference>
<sequence>MTPPHTSAPPIAVRRAAATDRDAVARLIGEAFMRDPVSEWVFPDEEQRRAVHPAFFGVFLDAALRDGWVDVTGDLTAAALWMPVGTDGAPQSDAAGDEAFARRLAEAGGTERGGIVGELTAAAHPSQPHYYLPIIGALPGHRDRGLGRALITHVTDRCDREGVAAYLEASNPRSRLLYERLGFVFTGTSVDLPGGPSLWPMWRAPRT</sequence>
<dbReference type="AlphaFoldDB" id="A0AA90H776"/>
<dbReference type="EMBL" id="JABXJJ020000008">
    <property type="protein sequence ID" value="MDI5969247.1"/>
    <property type="molecule type" value="Genomic_DNA"/>
</dbReference>
<dbReference type="PROSITE" id="PS51186">
    <property type="entry name" value="GNAT"/>
    <property type="match status" value="1"/>
</dbReference>
<dbReference type="PANTHER" id="PTHR42791">
    <property type="entry name" value="GNAT FAMILY ACETYLTRANSFERASE"/>
    <property type="match status" value="1"/>
</dbReference>
<organism evidence="3">
    <name type="scientific">Streptantibioticus silvisoli</name>
    <dbReference type="NCBI Taxonomy" id="2705255"/>
    <lineage>
        <taxon>Bacteria</taxon>
        <taxon>Bacillati</taxon>
        <taxon>Actinomycetota</taxon>
        <taxon>Actinomycetes</taxon>
        <taxon>Kitasatosporales</taxon>
        <taxon>Streptomycetaceae</taxon>
        <taxon>Streptantibioticus</taxon>
    </lineage>
</organism>
<name>A0AA90H776_9ACTN</name>
<dbReference type="InterPro" id="IPR016181">
    <property type="entry name" value="Acyl_CoA_acyltransferase"/>
</dbReference>
<accession>A0AA90H776</accession>
<dbReference type="SUPFAM" id="SSF55729">
    <property type="entry name" value="Acyl-CoA N-acyltransferases (Nat)"/>
    <property type="match status" value="1"/>
</dbReference>
<evidence type="ECO:0000259" key="1">
    <source>
        <dbReference type="PROSITE" id="PS51186"/>
    </source>
</evidence>
<feature type="domain" description="N-acetyltransferase" evidence="1">
    <location>
        <begin position="11"/>
        <end position="205"/>
    </location>
</feature>